<proteinExistence type="inferred from homology"/>
<accession>A0A0A1T4C4</accession>
<organism evidence="4 5">
    <name type="scientific">[Torrubiella] hemipterigena</name>
    <dbReference type="NCBI Taxonomy" id="1531966"/>
    <lineage>
        <taxon>Eukaryota</taxon>
        <taxon>Fungi</taxon>
        <taxon>Dikarya</taxon>
        <taxon>Ascomycota</taxon>
        <taxon>Pezizomycotina</taxon>
        <taxon>Sordariomycetes</taxon>
        <taxon>Hypocreomycetidae</taxon>
        <taxon>Hypocreales</taxon>
        <taxon>Clavicipitaceae</taxon>
        <taxon>Clavicipitaceae incertae sedis</taxon>
        <taxon>'Torrubiella' clade</taxon>
    </lineage>
</organism>
<dbReference type="Pfam" id="PF01557">
    <property type="entry name" value="FAA_hydrolase"/>
    <property type="match status" value="1"/>
</dbReference>
<dbReference type="EMBL" id="CDHN01000001">
    <property type="protein sequence ID" value="CEJ80154.1"/>
    <property type="molecule type" value="Genomic_DNA"/>
</dbReference>
<gene>
    <name evidence="4" type="ORF">VHEMI00357</name>
</gene>
<keyword evidence="5" id="KW-1185">Reference proteome</keyword>
<name>A0A0A1T4C4_9HYPO</name>
<dbReference type="AlphaFoldDB" id="A0A0A1T4C4"/>
<evidence type="ECO:0000313" key="4">
    <source>
        <dbReference type="EMBL" id="CEJ80154.1"/>
    </source>
</evidence>
<evidence type="ECO:0000256" key="1">
    <source>
        <dbReference type="ARBA" id="ARBA00010211"/>
    </source>
</evidence>
<dbReference type="Gene3D" id="3.90.850.10">
    <property type="entry name" value="Fumarylacetoacetase-like, C-terminal domain"/>
    <property type="match status" value="1"/>
</dbReference>
<reference evidence="4 5" key="1">
    <citation type="journal article" date="2015" name="Genome Announc.">
        <title>Draft Genome Sequence and Gene Annotation of the Entomopathogenic Fungus Verticillium hemipterigenum.</title>
        <authorList>
            <person name="Horn F."/>
            <person name="Habel A."/>
            <person name="Scharf D.H."/>
            <person name="Dworschak J."/>
            <person name="Brakhage A.A."/>
            <person name="Guthke R."/>
            <person name="Hertweck C."/>
            <person name="Linde J."/>
        </authorList>
    </citation>
    <scope>NUCLEOTIDE SEQUENCE [LARGE SCALE GENOMIC DNA]</scope>
</reference>
<dbReference type="Proteomes" id="UP000039046">
    <property type="component" value="Unassembled WGS sequence"/>
</dbReference>
<dbReference type="HOGENOM" id="CLU_028458_2_1_1"/>
<keyword evidence="2" id="KW-0479">Metal-binding</keyword>
<dbReference type="GO" id="GO:0018773">
    <property type="term" value="F:acetylpyruvate hydrolase activity"/>
    <property type="evidence" value="ECO:0007669"/>
    <property type="project" value="TreeGrafter"/>
</dbReference>
<dbReference type="GO" id="GO:0050163">
    <property type="term" value="F:oxaloacetate tautomerase activity"/>
    <property type="evidence" value="ECO:0007669"/>
    <property type="project" value="UniProtKB-ARBA"/>
</dbReference>
<evidence type="ECO:0000256" key="2">
    <source>
        <dbReference type="ARBA" id="ARBA00022723"/>
    </source>
</evidence>
<protein>
    <recommendedName>
        <fullName evidence="3">Fumarylacetoacetase-like C-terminal domain-containing protein</fullName>
    </recommendedName>
</protein>
<dbReference type="FunFam" id="3.90.850.10:FF:000002">
    <property type="entry name" value="2-hydroxyhepta-2,4-diene-1,7-dioate isomerase"/>
    <property type="match status" value="1"/>
</dbReference>
<dbReference type="InterPro" id="IPR036663">
    <property type="entry name" value="Fumarylacetoacetase_C_sf"/>
</dbReference>
<dbReference type="GO" id="GO:0046872">
    <property type="term" value="F:metal ion binding"/>
    <property type="evidence" value="ECO:0007669"/>
    <property type="project" value="UniProtKB-KW"/>
</dbReference>
<evidence type="ECO:0000313" key="5">
    <source>
        <dbReference type="Proteomes" id="UP000039046"/>
    </source>
</evidence>
<feature type="domain" description="Fumarylacetoacetase-like C-terminal" evidence="3">
    <location>
        <begin position="85"/>
        <end position="289"/>
    </location>
</feature>
<sequence length="298" mass="32004">MVERNTMLEVPWTRAVRFISEDGRELCGEPVNSDVDVGLAVSEGRTVAVNVLNSNSALTATKFTGEETNIYKLLSPLSATEVGTVRCVGLNFKDHAAELKLPLPAVPTIFMKPGQCLNNPLDPIIIPSSAPDAIDAEVELVIVIGQDCKNATVDTALSHVLGYTIANDVTARDVQNHTSQWGYCKGYDGFCPLGPLLVSAKSTDLSNLRMRTILNNDVLQNGTTAEMIFSVAEIVTHMSKDTTLPKGTIILTGTPSGIGHSYNPPKYMKDGSELSIFIEEIGTLINPVVSEASSLSRL</sequence>
<dbReference type="OrthoDB" id="411064at2759"/>
<dbReference type="InterPro" id="IPR011234">
    <property type="entry name" value="Fumarylacetoacetase-like_C"/>
</dbReference>
<dbReference type="GO" id="GO:0006107">
    <property type="term" value="P:oxaloacetate metabolic process"/>
    <property type="evidence" value="ECO:0007669"/>
    <property type="project" value="UniProtKB-ARBA"/>
</dbReference>
<dbReference type="SUPFAM" id="SSF56529">
    <property type="entry name" value="FAH"/>
    <property type="match status" value="1"/>
</dbReference>
<dbReference type="STRING" id="1531966.A0A0A1T4C4"/>
<evidence type="ECO:0000259" key="3">
    <source>
        <dbReference type="Pfam" id="PF01557"/>
    </source>
</evidence>
<comment type="similarity">
    <text evidence="1">Belongs to the FAH family.</text>
</comment>
<dbReference type="PANTHER" id="PTHR11820">
    <property type="entry name" value="ACYLPYRUVASE"/>
    <property type="match status" value="1"/>
</dbReference>
<dbReference type="PANTHER" id="PTHR11820:SF7">
    <property type="entry name" value="ACYLPYRUVASE FAHD1, MITOCHONDRIAL"/>
    <property type="match status" value="1"/>
</dbReference>